<feature type="compositionally biased region" description="Low complexity" evidence="6">
    <location>
        <begin position="1080"/>
        <end position="1095"/>
    </location>
</feature>
<evidence type="ECO:0000313" key="8">
    <source>
        <dbReference type="Proteomes" id="UP000728185"/>
    </source>
</evidence>
<evidence type="ECO:0000256" key="1">
    <source>
        <dbReference type="ARBA" id="ARBA00004123"/>
    </source>
</evidence>
<dbReference type="SUPFAM" id="SSF48403">
    <property type="entry name" value="Ankyrin repeat"/>
    <property type="match status" value="1"/>
</dbReference>
<dbReference type="SUPFAM" id="SSF48452">
    <property type="entry name" value="TPR-like"/>
    <property type="match status" value="2"/>
</dbReference>
<name>A0A8E0VEX4_9TREM</name>
<feature type="compositionally biased region" description="Basic and acidic residues" evidence="6">
    <location>
        <begin position="984"/>
        <end position="996"/>
    </location>
</feature>
<keyword evidence="2" id="KW-0433">Leucine-rich repeat</keyword>
<feature type="compositionally biased region" description="Acidic residues" evidence="6">
    <location>
        <begin position="551"/>
        <end position="574"/>
    </location>
</feature>
<evidence type="ECO:0000256" key="3">
    <source>
        <dbReference type="ARBA" id="ARBA00022737"/>
    </source>
</evidence>
<dbReference type="InterPro" id="IPR019734">
    <property type="entry name" value="TPR_rpt"/>
</dbReference>
<feature type="repeat" description="ANK" evidence="5">
    <location>
        <begin position="693"/>
        <end position="725"/>
    </location>
</feature>
<dbReference type="PROSITE" id="PS50297">
    <property type="entry name" value="ANK_REP_REGION"/>
    <property type="match status" value="2"/>
</dbReference>
<comment type="caution">
    <text evidence="7">The sequence shown here is derived from an EMBL/GenBank/DDBJ whole genome shotgun (WGS) entry which is preliminary data.</text>
</comment>
<feature type="repeat" description="ANK" evidence="5">
    <location>
        <begin position="658"/>
        <end position="686"/>
    </location>
</feature>
<organism evidence="7 8">
    <name type="scientific">Fasciolopsis buskii</name>
    <dbReference type="NCBI Taxonomy" id="27845"/>
    <lineage>
        <taxon>Eukaryota</taxon>
        <taxon>Metazoa</taxon>
        <taxon>Spiralia</taxon>
        <taxon>Lophotrochozoa</taxon>
        <taxon>Platyhelminthes</taxon>
        <taxon>Trematoda</taxon>
        <taxon>Digenea</taxon>
        <taxon>Plagiorchiida</taxon>
        <taxon>Echinostomata</taxon>
        <taxon>Echinostomatoidea</taxon>
        <taxon>Fasciolidae</taxon>
        <taxon>Fasciolopsis</taxon>
    </lineage>
</organism>
<sequence>MLLPSELLDERSRAKSAKERADLTLEIAVLHTESGSRCFLYVLLIDFFAGEHTDALREYTKLLDIWQSKGDKLQCAKAHRFIADCCIELDDYDQAISHTNHYLKLATELDNKPEQQRAFVTLGRCFLNRAELMKDGDFVKRNLKSAAQAFLSSIKMISEFSGELDSKQLGEMRAVSLLNLGQVSRAQLDRTGALERFTQCISLARKYQLHKLLFRACYQIADLSINTPQNHSNESLNRASLVSLINSASSRNVLTILQMALVSPMVKTNVDHETKELLKSLRESLAQVYLSIGQFRKAAKVYRLLKLHNPNSSDYCRQRIRKCMQLSNLMYTIPESVPTDPVSFRDTARAHEKLGDIYSGLEMHGRALVHYQFMLACAEKAFGMCTNSDVDKVEVTKIVDAALVSVAETYRALSEYGRCVDTYRREIGWVTSTSLPNADLASSWFSLAQAQRLTCESDFAGQNAPPTSRSSNTADSLNCALQAARSVDNPSLMVEILEELIDYHQEHQNMGQVVQLQQELASIASTRGSTRTALGKRKKPGRSGTTSTEGSQDDEAIEREEDGDNVDDDSEGPDQDAVNEFTETLSSDSEIERCVGQADLLDEFHDGQRGKRQGKALCLRTNMKGETPLHVAAISGDMDHVVKLVEVLAHPVNVTDGAGWLPIHEAAFHDRTEVAIYLLDHGARLDDPGCPVDASTPLFEAIHNGSLSTALVLVQRGANLWHRNKRGECLPELLDAWQPVRRVSSTFAQQRALFDRLLSVIKERLGGDYDRWCNQKRCSPPENKVNSPSSQDSGGSPQPTHTIRNRGRSLRGHHRRSRRPTGSPSINDQSEDESDRGSNSVSSLNSPTPCTTHRKRRGSKPIRGRHWDDLLVDLDDKPVTRDLASESKVHNAHATAVKSYRDAIQAVGGSASRTSKRSVGDIGNAPRRSKRPRASAVIDADDDDWLVNDEMPGANRGSKCPAFVRDQFESVGTHASDQLSTRSIRGDRRSSRKLRDVGNTGDLTVGEFHPSEFVSSTQAVSAKSTRSVQPPNPSTSKQINENLPSEGTIASIKIAPHAAKNVAIPPLLQQRQEPAISAHTKSTTPPVASPSVPLPSSQPVIGATGTLRKCAFPTAKFSDNVGFRGSDAVRLSTRDGALLLPTDRLHSVLPVLSHASGTAIELLAELLVPDLNTSDNGSAARSSTIASRTAIPSVQLVGGIHPTPSRAVNPAASAQSNDRPSSILPRIVQTCQLKSVLEQAHRTGVVDLSFLALGDRDCGQLCDHLLSSDQSRAITELNLSGNALKTIVTSNTESVSGILAVLVQMAPHLISLQLATNLINMNEILRTLNVLSRHLHPSADGEPSVNCILLPRLQKLTLSHNTLSSSSPSYNIPPTSLVMDGTSDKLPTIHWTELIRRFIVAFPKLNQLQLIGCSLDVGRKETSPASVPISKNCAVGPPISALSEIDLSWNSHLSPFSLLELLSTPSLAGLRSLRLRGCSCPVGILPIPTSLPVDQKTLASCVWFPDSSAKLVSPLTSHIDAATLVSNGDQLILTLAQAMIKGHFHLQSLDLGYCQLTTRCLDSLRSIFGTPGTSLTTVQLDHNPDLFSSCPSTLPCSSTVSGWIEVIKATAQTASAVASLTIDMPDVNGDDDALSSVLSAVETKLSSGSSSTPLQELVLIGAPELPEGDDLCSVSVEAWNSTNYGQLNNPQRFCQHLVTLFRSRFGTLARVRRVPKVNGISYGIV</sequence>
<feature type="region of interest" description="Disordered" evidence="6">
    <location>
        <begin position="907"/>
        <end position="937"/>
    </location>
</feature>
<feature type="region of interest" description="Disordered" evidence="6">
    <location>
        <begin position="972"/>
        <end position="1043"/>
    </location>
</feature>
<dbReference type="GO" id="GO:0031297">
    <property type="term" value="P:replication fork processing"/>
    <property type="evidence" value="ECO:0007669"/>
    <property type="project" value="TreeGrafter"/>
</dbReference>
<evidence type="ECO:0000313" key="7">
    <source>
        <dbReference type="EMBL" id="KAA0183975.1"/>
    </source>
</evidence>
<gene>
    <name evidence="7" type="ORF">FBUS_04887</name>
</gene>
<dbReference type="PANTHER" id="PTHR46358">
    <property type="entry name" value="TONSOKU-LIKE PROTEIN"/>
    <property type="match status" value="1"/>
</dbReference>
<evidence type="ECO:0000256" key="4">
    <source>
        <dbReference type="ARBA" id="ARBA00023242"/>
    </source>
</evidence>
<evidence type="ECO:0000256" key="2">
    <source>
        <dbReference type="ARBA" id="ARBA00022614"/>
    </source>
</evidence>
<feature type="region of interest" description="Disordered" evidence="6">
    <location>
        <begin position="772"/>
        <end position="861"/>
    </location>
</feature>
<keyword evidence="4" id="KW-0539">Nucleus</keyword>
<feature type="compositionally biased region" description="Basic residues" evidence="6">
    <location>
        <begin position="803"/>
        <end position="819"/>
    </location>
</feature>
<feature type="compositionally biased region" description="Polar residues" evidence="6">
    <location>
        <begin position="973"/>
        <end position="983"/>
    </location>
</feature>
<reference evidence="7" key="1">
    <citation type="submission" date="2019-05" db="EMBL/GenBank/DDBJ databases">
        <title>Annotation for the trematode Fasciolopsis buski.</title>
        <authorList>
            <person name="Choi Y.-J."/>
        </authorList>
    </citation>
    <scope>NUCLEOTIDE SEQUENCE</scope>
    <source>
        <strain evidence="7">HT</strain>
        <tissue evidence="7">Whole worm</tissue>
    </source>
</reference>
<feature type="compositionally biased region" description="Polar residues" evidence="6">
    <location>
        <begin position="837"/>
        <end position="851"/>
    </location>
</feature>
<dbReference type="GO" id="GO:0043596">
    <property type="term" value="C:nuclear replication fork"/>
    <property type="evidence" value="ECO:0007669"/>
    <property type="project" value="TreeGrafter"/>
</dbReference>
<evidence type="ECO:0000256" key="6">
    <source>
        <dbReference type="SAM" id="MobiDB-lite"/>
    </source>
</evidence>
<dbReference type="InterPro" id="IPR036770">
    <property type="entry name" value="Ankyrin_rpt-contain_sf"/>
</dbReference>
<dbReference type="Gene3D" id="3.80.10.10">
    <property type="entry name" value="Ribonuclease Inhibitor"/>
    <property type="match status" value="2"/>
</dbReference>
<dbReference type="Proteomes" id="UP000728185">
    <property type="component" value="Unassembled WGS sequence"/>
</dbReference>
<feature type="region of interest" description="Disordered" evidence="6">
    <location>
        <begin position="526"/>
        <end position="577"/>
    </location>
</feature>
<dbReference type="OrthoDB" id="5806726at2759"/>
<dbReference type="EMBL" id="LUCM01011442">
    <property type="protein sequence ID" value="KAA0183975.1"/>
    <property type="molecule type" value="Genomic_DNA"/>
</dbReference>
<feature type="compositionally biased region" description="Low complexity" evidence="6">
    <location>
        <begin position="787"/>
        <end position="799"/>
    </location>
</feature>
<feature type="compositionally biased region" description="Polar residues" evidence="6">
    <location>
        <begin position="1013"/>
        <end position="1043"/>
    </location>
</feature>
<dbReference type="Gene3D" id="1.25.40.20">
    <property type="entry name" value="Ankyrin repeat-containing domain"/>
    <property type="match status" value="1"/>
</dbReference>
<dbReference type="SMART" id="SM00248">
    <property type="entry name" value="ANK"/>
    <property type="match status" value="3"/>
</dbReference>
<keyword evidence="5" id="KW-0040">ANK repeat</keyword>
<keyword evidence="3" id="KW-0677">Repeat</keyword>
<protein>
    <submittedName>
        <fullName evidence="7">Nalp (Nacht leucine rich repeat and pyrin domain containing)</fullName>
    </submittedName>
</protein>
<dbReference type="SUPFAM" id="SSF52047">
    <property type="entry name" value="RNI-like"/>
    <property type="match status" value="1"/>
</dbReference>
<dbReference type="InterPro" id="IPR011990">
    <property type="entry name" value="TPR-like_helical_dom_sf"/>
</dbReference>
<comment type="subcellular location">
    <subcellularLocation>
        <location evidence="1">Nucleus</location>
    </subcellularLocation>
</comment>
<dbReference type="SMART" id="SM00028">
    <property type="entry name" value="TPR"/>
    <property type="match status" value="4"/>
</dbReference>
<feature type="compositionally biased region" description="Basic residues" evidence="6">
    <location>
        <begin position="852"/>
        <end position="861"/>
    </location>
</feature>
<dbReference type="InterPro" id="IPR002110">
    <property type="entry name" value="Ankyrin_rpt"/>
</dbReference>
<feature type="region of interest" description="Disordered" evidence="6">
    <location>
        <begin position="1076"/>
        <end position="1095"/>
    </location>
</feature>
<dbReference type="Gene3D" id="1.25.40.10">
    <property type="entry name" value="Tetratricopeptide repeat domain"/>
    <property type="match status" value="2"/>
</dbReference>
<dbReference type="PANTHER" id="PTHR46358:SF1">
    <property type="entry name" value="TONSOKU-LIKE PROTEIN"/>
    <property type="match status" value="1"/>
</dbReference>
<accession>A0A8E0VEX4</accession>
<dbReference type="InterPro" id="IPR052311">
    <property type="entry name" value="MMS22L-TONSL_complex_comp"/>
</dbReference>
<dbReference type="PROSITE" id="PS50088">
    <property type="entry name" value="ANK_REPEAT"/>
    <property type="match status" value="3"/>
</dbReference>
<dbReference type="GO" id="GO:0000724">
    <property type="term" value="P:double-strand break repair via homologous recombination"/>
    <property type="evidence" value="ECO:0007669"/>
    <property type="project" value="TreeGrafter"/>
</dbReference>
<keyword evidence="8" id="KW-1185">Reference proteome</keyword>
<feature type="repeat" description="ANK" evidence="5">
    <location>
        <begin position="624"/>
        <end position="657"/>
    </location>
</feature>
<dbReference type="InterPro" id="IPR032675">
    <property type="entry name" value="LRR_dom_sf"/>
</dbReference>
<proteinExistence type="predicted"/>
<evidence type="ECO:0000256" key="5">
    <source>
        <dbReference type="PROSITE-ProRule" id="PRU00023"/>
    </source>
</evidence>
<dbReference type="Pfam" id="PF12796">
    <property type="entry name" value="Ank_2"/>
    <property type="match status" value="1"/>
</dbReference>